<dbReference type="SUPFAM" id="SSF56349">
    <property type="entry name" value="DNA breaking-rejoining enzymes"/>
    <property type="match status" value="1"/>
</dbReference>
<evidence type="ECO:0000256" key="3">
    <source>
        <dbReference type="ARBA" id="ARBA00023172"/>
    </source>
</evidence>
<dbReference type="AlphaFoldDB" id="A0A0R2JTL6"/>
<dbReference type="InterPro" id="IPR011010">
    <property type="entry name" value="DNA_brk_join_enz"/>
</dbReference>
<dbReference type="Proteomes" id="UP000051673">
    <property type="component" value="Unassembled WGS sequence"/>
</dbReference>
<keyword evidence="2" id="KW-0238">DNA-binding</keyword>
<evidence type="ECO:0000256" key="2">
    <source>
        <dbReference type="ARBA" id="ARBA00023125"/>
    </source>
</evidence>
<dbReference type="Gene3D" id="1.10.150.130">
    <property type="match status" value="1"/>
</dbReference>
<keyword evidence="3" id="KW-0233">DNA recombination</keyword>
<comment type="caution">
    <text evidence="5">The sequence shown here is derived from an EMBL/GenBank/DDBJ whole genome shotgun (WGS) entry which is preliminary data.</text>
</comment>
<sequence>MAYITKRGNSWYARVSVKLNGKYTKKNKGGFKTKAQATNWAKLQESNKVTGNITIPDKQLYPAYFRNWVDLYRADATNSAKRWYKFAAKVFDEYLGNVRLDQITRPILQQFLNELALKYSFATVKKIKTYLTQSLKTALYDDLISKDPTTDLKYGGQKGKSSELKFLEEPQMRALITEIENKPLPERSESDMMILLALQSGARYEELAGLTWSDIMSGNKISINKAWDQVDKIIKPTKTKSSKRNVSISPSFITDLYSWKKGHNASDFVFQVEDTDYPLTSASVNKQLKRYLVKIKSPKVITFHGLRHTHASWLLSQGIDIKYVSERLGHSSITMTLEVYTHLLHSTRNSEDERSINLLENL</sequence>
<dbReference type="InterPro" id="IPR028259">
    <property type="entry name" value="AP2-like_int_N"/>
</dbReference>
<evidence type="ECO:0000313" key="5">
    <source>
        <dbReference type="EMBL" id="KRN77620.1"/>
    </source>
</evidence>
<comment type="similarity">
    <text evidence="1">Belongs to the 'phage' integrase family.</text>
</comment>
<proteinExistence type="inferred from homology"/>
<reference evidence="5 6" key="1">
    <citation type="journal article" date="2015" name="Genome Announc.">
        <title>Expanding the biotechnology potential of lactobacilli through comparative genomics of 213 strains and associated genera.</title>
        <authorList>
            <person name="Sun Z."/>
            <person name="Harris H.M."/>
            <person name="McCann A."/>
            <person name="Guo C."/>
            <person name="Argimon S."/>
            <person name="Zhang W."/>
            <person name="Yang X."/>
            <person name="Jeffery I.B."/>
            <person name="Cooney J.C."/>
            <person name="Kagawa T.F."/>
            <person name="Liu W."/>
            <person name="Song Y."/>
            <person name="Salvetti E."/>
            <person name="Wrobel A."/>
            <person name="Rasinkangas P."/>
            <person name="Parkhill J."/>
            <person name="Rea M.C."/>
            <person name="O'Sullivan O."/>
            <person name="Ritari J."/>
            <person name="Douillard F.P."/>
            <person name="Paul Ross R."/>
            <person name="Yang R."/>
            <person name="Briner A.E."/>
            <person name="Felis G.E."/>
            <person name="de Vos W.M."/>
            <person name="Barrangou R."/>
            <person name="Klaenhammer T.R."/>
            <person name="Caufield P.W."/>
            <person name="Cui Y."/>
            <person name="Zhang H."/>
            <person name="O'Toole P.W."/>
        </authorList>
    </citation>
    <scope>NUCLEOTIDE SEQUENCE [LARGE SCALE GENOMIC DNA]</scope>
    <source>
        <strain evidence="5 6">DSM 20014</strain>
    </source>
</reference>
<dbReference type="PATRIC" id="fig|1620.3.peg.1495"/>
<protein>
    <submittedName>
        <fullName evidence="5">Integrase</fullName>
    </submittedName>
</protein>
<dbReference type="Pfam" id="PF00589">
    <property type="entry name" value="Phage_integrase"/>
    <property type="match status" value="1"/>
</dbReference>
<dbReference type="InterPro" id="IPR013762">
    <property type="entry name" value="Integrase-like_cat_sf"/>
</dbReference>
<accession>A0A0R2JTL6</accession>
<dbReference type="InterPro" id="IPR010998">
    <property type="entry name" value="Integrase_recombinase_N"/>
</dbReference>
<feature type="domain" description="Tyr recombinase" evidence="4">
    <location>
        <begin position="162"/>
        <end position="354"/>
    </location>
</feature>
<dbReference type="Gene3D" id="1.10.443.10">
    <property type="entry name" value="Intergrase catalytic core"/>
    <property type="match status" value="1"/>
</dbReference>
<dbReference type="InterPro" id="IPR050090">
    <property type="entry name" value="Tyrosine_recombinase_XerCD"/>
</dbReference>
<gene>
    <name evidence="5" type="ORF">IV67_GL001464</name>
</gene>
<dbReference type="CDD" id="cd01189">
    <property type="entry name" value="INT_ICEBs1_C_like"/>
    <property type="match status" value="1"/>
</dbReference>
<dbReference type="InterPro" id="IPR002104">
    <property type="entry name" value="Integrase_catalytic"/>
</dbReference>
<dbReference type="STRING" id="1620.IV67_GL001464"/>
<dbReference type="GO" id="GO:0003677">
    <property type="term" value="F:DNA binding"/>
    <property type="evidence" value="ECO:0007669"/>
    <property type="project" value="UniProtKB-KW"/>
</dbReference>
<dbReference type="OrthoDB" id="9803188at2"/>
<evidence type="ECO:0000259" key="4">
    <source>
        <dbReference type="PROSITE" id="PS51898"/>
    </source>
</evidence>
<dbReference type="PROSITE" id="PS51898">
    <property type="entry name" value="TYR_RECOMBINASE"/>
    <property type="match status" value="1"/>
</dbReference>
<dbReference type="PANTHER" id="PTHR30349">
    <property type="entry name" value="PHAGE INTEGRASE-RELATED"/>
    <property type="match status" value="1"/>
</dbReference>
<name>A0A0R2JTL6_9LACO</name>
<evidence type="ECO:0000313" key="6">
    <source>
        <dbReference type="Proteomes" id="UP000051673"/>
    </source>
</evidence>
<dbReference type="PANTHER" id="PTHR30349:SF64">
    <property type="entry name" value="PROPHAGE INTEGRASE INTD-RELATED"/>
    <property type="match status" value="1"/>
</dbReference>
<keyword evidence="6" id="KW-1185">Reference proteome</keyword>
<evidence type="ECO:0000256" key="1">
    <source>
        <dbReference type="ARBA" id="ARBA00008857"/>
    </source>
</evidence>
<dbReference type="GO" id="GO:0006310">
    <property type="term" value="P:DNA recombination"/>
    <property type="evidence" value="ECO:0007669"/>
    <property type="project" value="UniProtKB-KW"/>
</dbReference>
<dbReference type="EMBL" id="JQCD01000017">
    <property type="protein sequence ID" value="KRN77620.1"/>
    <property type="molecule type" value="Genomic_DNA"/>
</dbReference>
<organism evidence="5 6">
    <name type="scientific">Weissella minor</name>
    <dbReference type="NCBI Taxonomy" id="1620"/>
    <lineage>
        <taxon>Bacteria</taxon>
        <taxon>Bacillati</taxon>
        <taxon>Bacillota</taxon>
        <taxon>Bacilli</taxon>
        <taxon>Lactobacillales</taxon>
        <taxon>Lactobacillaceae</taxon>
        <taxon>Weissella</taxon>
    </lineage>
</organism>
<dbReference type="Pfam" id="PF14657">
    <property type="entry name" value="Arm-DNA-bind_4"/>
    <property type="match status" value="1"/>
</dbReference>
<dbReference type="RefSeq" id="WP_057786435.1">
    <property type="nucleotide sequence ID" value="NZ_JQCD01000017.1"/>
</dbReference>
<dbReference type="GO" id="GO:0015074">
    <property type="term" value="P:DNA integration"/>
    <property type="evidence" value="ECO:0007669"/>
    <property type="project" value="InterPro"/>
</dbReference>